<dbReference type="EMBL" id="CDMZ01002923">
    <property type="protein sequence ID" value="CEM44407.1"/>
    <property type="molecule type" value="Genomic_DNA"/>
</dbReference>
<dbReference type="SMART" id="SM00174">
    <property type="entry name" value="RHO"/>
    <property type="match status" value="1"/>
</dbReference>
<dbReference type="Gene3D" id="3.40.50.300">
    <property type="entry name" value="P-loop containing nucleotide triphosphate hydrolases"/>
    <property type="match status" value="1"/>
</dbReference>
<name>A0A0G4HK28_9ALVE</name>
<dbReference type="PROSITE" id="PS51419">
    <property type="entry name" value="RAB"/>
    <property type="match status" value="1"/>
</dbReference>
<dbReference type="PROSITE" id="PS51421">
    <property type="entry name" value="RAS"/>
    <property type="match status" value="1"/>
</dbReference>
<sequence>MQHSNDNACDYSHVFKVLLIGDSNVGKTSLLGRYHDDSFTESSLNTIGVDFRIKTVESPDEKTKVKLQIWDTAGQDRFSCIVKTYFRGAHLVFVVYDASNPDGLQTSLRSVQKWVETAKAHCHPDKQPLFVLVANKADVPGAEDLCGTSIAPRVTSFSPPTSVSTEAGSCALRGAPVAIWGEEKLREWGVVAHVAASAKTGKGVREMVELGVSELMKRGMGRAPLPPRSRVELDDEILRRGKGGKRSFLATSLFSCCVTQ</sequence>
<dbReference type="GO" id="GO:0003924">
    <property type="term" value="F:GTPase activity"/>
    <property type="evidence" value="ECO:0007669"/>
    <property type="project" value="InterPro"/>
</dbReference>
<protein>
    <submittedName>
        <fullName evidence="3">Uncharacterized protein</fullName>
    </submittedName>
</protein>
<dbReference type="PRINTS" id="PR00449">
    <property type="entry name" value="RASTRNSFRMNG"/>
</dbReference>
<dbReference type="PANTHER" id="PTHR47977">
    <property type="entry name" value="RAS-RELATED PROTEIN RAB"/>
    <property type="match status" value="1"/>
</dbReference>
<accession>A0A0G4HK28</accession>
<dbReference type="SMART" id="SM00173">
    <property type="entry name" value="RAS"/>
    <property type="match status" value="1"/>
</dbReference>
<keyword evidence="1" id="KW-0547">Nucleotide-binding</keyword>
<dbReference type="AlphaFoldDB" id="A0A0G4HK28"/>
<dbReference type="InterPro" id="IPR005225">
    <property type="entry name" value="Small_GTP-bd"/>
</dbReference>
<evidence type="ECO:0000256" key="1">
    <source>
        <dbReference type="ARBA" id="ARBA00022741"/>
    </source>
</evidence>
<organism evidence="3">
    <name type="scientific">Chromera velia CCMP2878</name>
    <dbReference type="NCBI Taxonomy" id="1169474"/>
    <lineage>
        <taxon>Eukaryota</taxon>
        <taxon>Sar</taxon>
        <taxon>Alveolata</taxon>
        <taxon>Colpodellida</taxon>
        <taxon>Chromeraceae</taxon>
        <taxon>Chromera</taxon>
    </lineage>
</organism>
<reference evidence="3" key="1">
    <citation type="submission" date="2014-11" db="EMBL/GenBank/DDBJ databases">
        <authorList>
            <person name="Otto D Thomas"/>
            <person name="Naeem Raeece"/>
        </authorList>
    </citation>
    <scope>NUCLEOTIDE SEQUENCE</scope>
</reference>
<dbReference type="FunFam" id="3.40.50.300:FF:001447">
    <property type="entry name" value="Ras-related protein Rab-1B"/>
    <property type="match status" value="1"/>
</dbReference>
<dbReference type="PhylomeDB" id="A0A0G4HK28"/>
<dbReference type="InterPro" id="IPR027417">
    <property type="entry name" value="P-loop_NTPase"/>
</dbReference>
<dbReference type="InterPro" id="IPR050227">
    <property type="entry name" value="Rab"/>
</dbReference>
<keyword evidence="2" id="KW-0342">GTP-binding</keyword>
<dbReference type="SMART" id="SM00175">
    <property type="entry name" value="RAB"/>
    <property type="match status" value="1"/>
</dbReference>
<dbReference type="InterPro" id="IPR001806">
    <property type="entry name" value="Small_GTPase"/>
</dbReference>
<gene>
    <name evidence="3" type="ORF">Cvel_28333</name>
</gene>
<evidence type="ECO:0000313" key="3">
    <source>
        <dbReference type="EMBL" id="CEM44407.1"/>
    </source>
</evidence>
<dbReference type="GO" id="GO:0005525">
    <property type="term" value="F:GTP binding"/>
    <property type="evidence" value="ECO:0007669"/>
    <property type="project" value="UniProtKB-KW"/>
</dbReference>
<proteinExistence type="predicted"/>
<dbReference type="Pfam" id="PF00071">
    <property type="entry name" value="Ras"/>
    <property type="match status" value="1"/>
</dbReference>
<dbReference type="NCBIfam" id="TIGR00231">
    <property type="entry name" value="small_GTP"/>
    <property type="match status" value="1"/>
</dbReference>
<evidence type="ECO:0000256" key="2">
    <source>
        <dbReference type="ARBA" id="ARBA00023134"/>
    </source>
</evidence>
<dbReference type="SUPFAM" id="SSF52540">
    <property type="entry name" value="P-loop containing nucleoside triphosphate hydrolases"/>
    <property type="match status" value="1"/>
</dbReference>
<dbReference type="CDD" id="cd00154">
    <property type="entry name" value="Rab"/>
    <property type="match status" value="1"/>
</dbReference>
<dbReference type="VEuPathDB" id="CryptoDB:Cvel_28333"/>